<dbReference type="SUPFAM" id="SSF69255">
    <property type="entry name" value="gp5 N-terminal domain-like"/>
    <property type="match status" value="1"/>
</dbReference>
<accession>A0A1I9YRA1</accession>
<dbReference type="Pfam" id="PF05954">
    <property type="entry name" value="Phage_GPD"/>
    <property type="match status" value="1"/>
</dbReference>
<dbReference type="AlphaFoldDB" id="A0A1I9YRA1"/>
<dbReference type="Pfam" id="PF22178">
    <property type="entry name" value="Gp5_trimer_C"/>
    <property type="match status" value="1"/>
</dbReference>
<evidence type="ECO:0000256" key="2">
    <source>
        <dbReference type="ARBA" id="ARBA00005558"/>
    </source>
</evidence>
<keyword evidence="3" id="KW-0964">Secreted</keyword>
<dbReference type="NCBIfam" id="TIGR03361">
    <property type="entry name" value="VI_Rhs_Vgr"/>
    <property type="match status" value="1"/>
</dbReference>
<comment type="similarity">
    <text evidence="2">Belongs to the VgrG protein family.</text>
</comment>
<dbReference type="RefSeq" id="WP_071336640.1">
    <property type="nucleotide sequence ID" value="NZ_CP017562.2"/>
</dbReference>
<sequence length="770" mass="82992">MRLIELRGSLPDPNAVALSFVAHETLSREPSYRLELLSRDADLDFDALLGSALSVDIDLDDGAVRTFSAFVFGGADTGQMSGQYTYTLELASWLSFLAENRNSRIFQNLSVPQIVAQVFDGHQRSGYRFELEGSYAARDYCVQFQETDLNFVKRLLESEGIYFWVEHGQASHVVVMSDTQRFEDLPVPQGTLAYLPDAEESRAIRGREGVQRLQRTRRIRSNNVALRDFDYLAPSNRLDSEAQVAQPALAGIQLEYYDYAAGYGDTEQGERLARLRLESFQAESHMLVGEANVRALATGRAFTLAGYPAAQRNRRYYVTGSELVFIQDGPDSTSQGRNVAVKFHALADDRPFRALLTALRPEVPGIQSATVVGPEMSEVHTDRLGRIRVHFHWDRYRTTEADASCWIRVSQAWAGKGWGVLAMPRVGQEVLVTYVDGDLDRPLVTGIVYNGENPTPYDLPKDTRYTGIVSRSLKTPGAVQNASQLTFDDQRGAERLMLHAERDMQQTVERNSSTAVGQDSNTSVKGTTTSVHNILVSYTRISVSYKGLSVGFTGVAAKFTGSSTSFTGTNTSFTGVSASFTGVSKSFTGVRTSLTGVSTSLTGVSTSFTGVSTSITGAKTAVTGVSNSLTGISSSLTGVRTSVTGQSQKLTGVSLSYTGTSNSMTGASTSVTGTKTSITGAAISNTGSKTSVTGVSNSMTGSSISVTGQSSSVKGVSISNTGLDVSATGNSVSLDGASFSYKAVKFDIKLFEWSKTAMRFKFIGEGKASK</sequence>
<dbReference type="GO" id="GO:0005576">
    <property type="term" value="C:extracellular region"/>
    <property type="evidence" value="ECO:0007669"/>
    <property type="project" value="UniProtKB-SubCell"/>
</dbReference>
<gene>
    <name evidence="6" type="primary">vgrG</name>
    <name evidence="6" type="ORF">BJG93_25815</name>
</gene>
<reference evidence="6" key="2">
    <citation type="submission" date="2021-06" db="EMBL/GenBank/DDBJ databases">
        <authorList>
            <person name="Rogers T.H."/>
            <person name="Ramsay J.P."/>
            <person name="Wang P."/>
            <person name="Terpolilli J."/>
        </authorList>
    </citation>
    <scope>NUCLEOTIDE SEQUENCE [LARGE SCALE GENOMIC DNA]</scope>
    <source>
        <strain evidence="6">WSM5005</strain>
    </source>
</reference>
<dbReference type="SUPFAM" id="SSF69349">
    <property type="entry name" value="Phage fibre proteins"/>
    <property type="match status" value="1"/>
</dbReference>
<dbReference type="Gene3D" id="2.30.110.50">
    <property type="match status" value="1"/>
</dbReference>
<dbReference type="Gene3D" id="2.40.50.230">
    <property type="entry name" value="Gp5 N-terminal domain"/>
    <property type="match status" value="1"/>
</dbReference>
<feature type="domain" description="Gp5/Type VI secretion system Vgr C-terminal trimerisation" evidence="5">
    <location>
        <begin position="467"/>
        <end position="529"/>
    </location>
</feature>
<name>A0A1I9YRA1_9BURK</name>
<evidence type="ECO:0000313" key="6">
    <source>
        <dbReference type="EMBL" id="APA88725.1"/>
    </source>
</evidence>
<proteinExistence type="inferred from homology"/>
<dbReference type="Gene3D" id="3.55.50.10">
    <property type="entry name" value="Baseplate protein-like domains"/>
    <property type="match status" value="1"/>
</dbReference>
<dbReference type="InterPro" id="IPR054030">
    <property type="entry name" value="Gp5_Vgr_C"/>
</dbReference>
<dbReference type="InterPro" id="IPR050708">
    <property type="entry name" value="T6SS_VgrG/RHS"/>
</dbReference>
<dbReference type="InterPro" id="IPR006533">
    <property type="entry name" value="T6SS_Vgr_RhsGE"/>
</dbReference>
<dbReference type="InterPro" id="IPR017847">
    <property type="entry name" value="T6SS_RhsGE_Vgr_subset"/>
</dbReference>
<evidence type="ECO:0000259" key="4">
    <source>
        <dbReference type="Pfam" id="PF04717"/>
    </source>
</evidence>
<organism evidence="6 7">
    <name type="scientific">Paraburkholderia sprentiae WSM5005</name>
    <dbReference type="NCBI Taxonomy" id="754502"/>
    <lineage>
        <taxon>Bacteria</taxon>
        <taxon>Pseudomonadati</taxon>
        <taxon>Pseudomonadota</taxon>
        <taxon>Betaproteobacteria</taxon>
        <taxon>Burkholderiales</taxon>
        <taxon>Burkholderiaceae</taxon>
        <taxon>Paraburkholderia</taxon>
    </lineage>
</organism>
<dbReference type="PANTHER" id="PTHR32305:SF15">
    <property type="entry name" value="PROTEIN RHSA-RELATED"/>
    <property type="match status" value="1"/>
</dbReference>
<dbReference type="KEGG" id="pspw:BJG93_25815"/>
<dbReference type="InterPro" id="IPR006531">
    <property type="entry name" value="Gp5/Vgr_OB"/>
</dbReference>
<keyword evidence="7" id="KW-1185">Reference proteome</keyword>
<evidence type="ECO:0000256" key="1">
    <source>
        <dbReference type="ARBA" id="ARBA00004613"/>
    </source>
</evidence>
<dbReference type="STRING" id="754502.BJG93_25810"/>
<dbReference type="InterPro" id="IPR037026">
    <property type="entry name" value="Vgr_OB-fold_dom_sf"/>
</dbReference>
<dbReference type="Pfam" id="PF04717">
    <property type="entry name" value="Phage_base_V"/>
    <property type="match status" value="1"/>
</dbReference>
<dbReference type="EMBL" id="CP017562">
    <property type="protein sequence ID" value="APA88725.1"/>
    <property type="molecule type" value="Genomic_DNA"/>
</dbReference>
<dbReference type="OrthoDB" id="1907165at2"/>
<evidence type="ECO:0000259" key="5">
    <source>
        <dbReference type="Pfam" id="PF22178"/>
    </source>
</evidence>
<dbReference type="SUPFAM" id="SSF69279">
    <property type="entry name" value="Phage tail proteins"/>
    <property type="match status" value="2"/>
</dbReference>
<evidence type="ECO:0000256" key="3">
    <source>
        <dbReference type="ARBA" id="ARBA00022525"/>
    </source>
</evidence>
<dbReference type="NCBIfam" id="TIGR01646">
    <property type="entry name" value="vgr_GE"/>
    <property type="match status" value="1"/>
</dbReference>
<dbReference type="Proteomes" id="UP000179860">
    <property type="component" value="Chromosome 2"/>
</dbReference>
<dbReference type="Gene3D" id="4.10.220.110">
    <property type="match status" value="1"/>
</dbReference>
<protein>
    <submittedName>
        <fullName evidence="6">Type VI secretion system tip protein VgrG</fullName>
    </submittedName>
</protein>
<reference evidence="6" key="1">
    <citation type="submission" date="2016-09" db="EMBL/GenBank/DDBJ databases">
        <title>The Complete Genome of Burkholderia sprentiae wsm5005.</title>
        <authorList>
            <person name="De Meyer S."/>
            <person name="Wang P."/>
            <person name="Terpolilli J."/>
        </authorList>
    </citation>
    <scope>NUCLEOTIDE SEQUENCE [LARGE SCALE GENOMIC DNA]</scope>
    <source>
        <strain evidence="6">WSM5005</strain>
    </source>
</reference>
<comment type="subcellular location">
    <subcellularLocation>
        <location evidence="1">Secreted</location>
    </subcellularLocation>
</comment>
<evidence type="ECO:0000313" key="7">
    <source>
        <dbReference type="Proteomes" id="UP000179860"/>
    </source>
</evidence>
<dbReference type="PANTHER" id="PTHR32305">
    <property type="match status" value="1"/>
</dbReference>
<feature type="domain" description="Gp5/Type VI secretion system Vgr protein OB-fold" evidence="4">
    <location>
        <begin position="380"/>
        <end position="449"/>
    </location>
</feature>